<name>A0A0R3U1U6_MESCO</name>
<dbReference type="Proteomes" id="UP000267029">
    <property type="component" value="Unassembled WGS sequence"/>
</dbReference>
<dbReference type="AlphaFoldDB" id="A0A0R3U1U6"/>
<dbReference type="Pfam" id="PF05596">
    <property type="entry name" value="Taeniidae_ag"/>
    <property type="match status" value="1"/>
</dbReference>
<organism evidence="1 2">
    <name type="scientific">Mesocestoides corti</name>
    <name type="common">Flatworm</name>
    <dbReference type="NCBI Taxonomy" id="53468"/>
    <lineage>
        <taxon>Eukaryota</taxon>
        <taxon>Metazoa</taxon>
        <taxon>Spiralia</taxon>
        <taxon>Lophotrochozoa</taxon>
        <taxon>Platyhelminthes</taxon>
        <taxon>Cestoda</taxon>
        <taxon>Eucestoda</taxon>
        <taxon>Cyclophyllidea</taxon>
        <taxon>Mesocestoididae</taxon>
        <taxon>Mesocestoides</taxon>
    </lineage>
</organism>
<gene>
    <name evidence="1" type="ORF">MCOS_LOCUS367</name>
</gene>
<evidence type="ECO:0000313" key="1">
    <source>
        <dbReference type="EMBL" id="VDD74364.1"/>
    </source>
</evidence>
<evidence type="ECO:0000313" key="2">
    <source>
        <dbReference type="Proteomes" id="UP000267029"/>
    </source>
</evidence>
<dbReference type="InterPro" id="IPR008860">
    <property type="entry name" value="Taeniidae_ag"/>
</dbReference>
<dbReference type="OrthoDB" id="6316043at2759"/>
<protein>
    <submittedName>
        <fullName evidence="1">Uncharacterized protein</fullName>
    </submittedName>
</protein>
<reference evidence="1 2" key="1">
    <citation type="submission" date="2018-10" db="EMBL/GenBank/DDBJ databases">
        <authorList>
            <consortium name="Pathogen Informatics"/>
        </authorList>
    </citation>
    <scope>NUCLEOTIDE SEQUENCE [LARGE SCALE GENOMIC DNA]</scope>
</reference>
<keyword evidence="2" id="KW-1185">Reference proteome</keyword>
<accession>A0A0R3U1U6</accession>
<sequence>MLQKHEGLDAEGQDYEDSAKRQIKKHVEEIRQFFREDALGRKIVSLFKELIGLLQSAKQKARSALRAHVKKLIKEEDDD</sequence>
<proteinExistence type="predicted"/>
<dbReference type="EMBL" id="UXSR01000030">
    <property type="protein sequence ID" value="VDD74364.1"/>
    <property type="molecule type" value="Genomic_DNA"/>
</dbReference>